<dbReference type="STRING" id="644282.Deba_2252"/>
<accession>E1QJ72</accession>
<dbReference type="SUPFAM" id="SSF52540">
    <property type="entry name" value="P-loop containing nucleoside triphosphate hydrolases"/>
    <property type="match status" value="1"/>
</dbReference>
<dbReference type="HOGENOM" id="CLU_952253_0_0_7"/>
<sequence length="292" mass="32940">MDAFNVILIAGMHRSGTSMLTRLLAEFGGVLPTKLIPPRENDNRLGFWEPVAAVGINKEIMKMIGSHWIDCRRPRTERIGGEPLLNLQNQIVQFLKNEYPSGDAPRLVKDPRLSRTFPIWRSALAQAGANVSVVISVRSPQACAQSLVSRNKIIDAYAVMSWLRSYLEIEFSTRGQKRLFVNYDSFFDDNRPAQIKRILQFMGLPADEEITIPETLVSAEDRHHTATNDAPLQKDVTFVYTTLAALSRAEPQANYTTEFDVIRGRLNAAEYYFGEILSDSLAFAPLGNQRFF</sequence>
<gene>
    <name evidence="1" type="ordered locus">Deba_2252</name>
</gene>
<dbReference type="KEGG" id="dbr:Deba_2252"/>
<protein>
    <recommendedName>
        <fullName evidence="3">Sulfotransferase</fullName>
    </recommendedName>
</protein>
<dbReference type="eggNOG" id="COG3551">
    <property type="taxonomic scope" value="Bacteria"/>
</dbReference>
<name>E1QJ72_DESB2</name>
<dbReference type="PIRSF" id="PIRSF029407">
    <property type="entry name" value="UCP029407"/>
    <property type="match status" value="1"/>
</dbReference>
<dbReference type="Proteomes" id="UP000009047">
    <property type="component" value="Chromosome"/>
</dbReference>
<reference evidence="1 2" key="1">
    <citation type="journal article" date="2010" name="Stand. Genomic Sci.">
        <title>Complete genome sequence of Desulfarculus baarsii type strain (2st14).</title>
        <authorList>
            <person name="Sun H."/>
            <person name="Spring S."/>
            <person name="Lapidus A."/>
            <person name="Davenport K."/>
            <person name="Del Rio T.G."/>
            <person name="Tice H."/>
            <person name="Nolan M."/>
            <person name="Copeland A."/>
            <person name="Cheng J.F."/>
            <person name="Lucas S."/>
            <person name="Tapia R."/>
            <person name="Goodwin L."/>
            <person name="Pitluck S."/>
            <person name="Ivanova N."/>
            <person name="Pagani I."/>
            <person name="Mavromatis K."/>
            <person name="Ovchinnikova G."/>
            <person name="Pati A."/>
            <person name="Chen A."/>
            <person name="Palaniappan K."/>
            <person name="Hauser L."/>
            <person name="Chang Y.J."/>
            <person name="Jeffries C.D."/>
            <person name="Detter J.C."/>
            <person name="Han C."/>
            <person name="Rohde M."/>
            <person name="Brambilla E."/>
            <person name="Goker M."/>
            <person name="Woyke T."/>
            <person name="Bristow J."/>
            <person name="Eisen J.A."/>
            <person name="Markowitz V."/>
            <person name="Hugenholtz P."/>
            <person name="Kyrpides N.C."/>
            <person name="Klenk H.P."/>
            <person name="Land M."/>
        </authorList>
    </citation>
    <scope>NUCLEOTIDE SEQUENCE [LARGE SCALE GENOMIC DNA]</scope>
    <source>
        <strain evidence="2">ATCC 33931 / DSM 2075 / LMG 7858 / VKM B-1802 / 2st14</strain>
    </source>
</reference>
<dbReference type="AlphaFoldDB" id="E1QJ72"/>
<keyword evidence="2" id="KW-1185">Reference proteome</keyword>
<dbReference type="Gene3D" id="3.40.50.300">
    <property type="entry name" value="P-loop containing nucleotide triphosphate hydrolases"/>
    <property type="match status" value="1"/>
</dbReference>
<evidence type="ECO:0000313" key="2">
    <source>
        <dbReference type="Proteomes" id="UP000009047"/>
    </source>
</evidence>
<dbReference type="InterPro" id="IPR027417">
    <property type="entry name" value="P-loop_NTPase"/>
</dbReference>
<evidence type="ECO:0008006" key="3">
    <source>
        <dbReference type="Google" id="ProtNLM"/>
    </source>
</evidence>
<dbReference type="InterPro" id="IPR014556">
    <property type="entry name" value="UCP029407"/>
</dbReference>
<proteinExistence type="predicted"/>
<dbReference type="EMBL" id="CP002085">
    <property type="protein sequence ID" value="ADK85615.1"/>
    <property type="molecule type" value="Genomic_DNA"/>
</dbReference>
<organism evidence="1 2">
    <name type="scientific">Desulfarculus baarsii (strain ATCC 33931 / DSM 2075 / LMG 7858 / VKM B-1802 / 2st14)</name>
    <dbReference type="NCBI Taxonomy" id="644282"/>
    <lineage>
        <taxon>Bacteria</taxon>
        <taxon>Pseudomonadati</taxon>
        <taxon>Thermodesulfobacteriota</taxon>
        <taxon>Desulfarculia</taxon>
        <taxon>Desulfarculales</taxon>
        <taxon>Desulfarculaceae</taxon>
        <taxon>Desulfarculus</taxon>
    </lineage>
</organism>
<evidence type="ECO:0000313" key="1">
    <source>
        <dbReference type="EMBL" id="ADK85615.1"/>
    </source>
</evidence>